<dbReference type="EMBL" id="CP003360">
    <property type="protein sequence ID" value="AFM25669.1"/>
    <property type="molecule type" value="Genomic_DNA"/>
</dbReference>
<dbReference type="Pfam" id="PF00578">
    <property type="entry name" value="AhpC-TSA"/>
    <property type="match status" value="1"/>
</dbReference>
<dbReference type="eggNOG" id="COG0526">
    <property type="taxonomic scope" value="Bacteria"/>
</dbReference>
<dbReference type="RefSeq" id="WP_014810806.1">
    <property type="nucleotide sequence ID" value="NC_018025.1"/>
</dbReference>
<dbReference type="eggNOG" id="COG3266">
    <property type="taxonomic scope" value="Bacteria"/>
</dbReference>
<dbReference type="SUPFAM" id="SSF52833">
    <property type="entry name" value="Thioredoxin-like"/>
    <property type="match status" value="1"/>
</dbReference>
<evidence type="ECO:0000256" key="1">
    <source>
        <dbReference type="SAM" id="MobiDB-lite"/>
    </source>
</evidence>
<evidence type="ECO:0000313" key="3">
    <source>
        <dbReference type="EMBL" id="AFM25669.1"/>
    </source>
</evidence>
<dbReference type="STRING" id="706587.Desti_3004"/>
<dbReference type="InterPro" id="IPR000866">
    <property type="entry name" value="AhpC/TSA"/>
</dbReference>
<feature type="compositionally biased region" description="Polar residues" evidence="1">
    <location>
        <begin position="432"/>
        <end position="444"/>
    </location>
</feature>
<accession>I4C7X8</accession>
<gene>
    <name evidence="3" type="ordered locus">Desti_3004</name>
</gene>
<reference evidence="4" key="1">
    <citation type="submission" date="2012-06" db="EMBL/GenBank/DDBJ databases">
        <title>Complete sequence of chromosome of Desulfomonile tiedjei DSM 6799.</title>
        <authorList>
            <person name="Lucas S."/>
            <person name="Copeland A."/>
            <person name="Lapidus A."/>
            <person name="Glavina del Rio T."/>
            <person name="Dalin E."/>
            <person name="Tice H."/>
            <person name="Bruce D."/>
            <person name="Goodwin L."/>
            <person name="Pitluck S."/>
            <person name="Peters L."/>
            <person name="Ovchinnikova G."/>
            <person name="Zeytun A."/>
            <person name="Lu M."/>
            <person name="Kyrpides N."/>
            <person name="Mavromatis K."/>
            <person name="Ivanova N."/>
            <person name="Brettin T."/>
            <person name="Detter J.C."/>
            <person name="Han C."/>
            <person name="Larimer F."/>
            <person name="Land M."/>
            <person name="Hauser L."/>
            <person name="Markowitz V."/>
            <person name="Cheng J.-F."/>
            <person name="Hugenholtz P."/>
            <person name="Woyke T."/>
            <person name="Wu D."/>
            <person name="Spring S."/>
            <person name="Schroeder M."/>
            <person name="Brambilla E."/>
            <person name="Klenk H.-P."/>
            <person name="Eisen J.A."/>
        </authorList>
    </citation>
    <scope>NUCLEOTIDE SEQUENCE [LARGE SCALE GENOMIC DNA]</scope>
    <source>
        <strain evidence="4">ATCC 49306 / DSM 6799 / DCB-1</strain>
    </source>
</reference>
<dbReference type="PANTHER" id="PTHR42852:SF13">
    <property type="entry name" value="PROTEIN DIPZ"/>
    <property type="match status" value="1"/>
</dbReference>
<name>I4C7X8_DESTA</name>
<dbReference type="PATRIC" id="fig|706587.4.peg.3408"/>
<feature type="compositionally biased region" description="Pro residues" evidence="1">
    <location>
        <begin position="343"/>
        <end position="365"/>
    </location>
</feature>
<feature type="domain" description="Thioredoxin" evidence="2">
    <location>
        <begin position="37"/>
        <end position="198"/>
    </location>
</feature>
<proteinExistence type="predicted"/>
<dbReference type="GO" id="GO:0016491">
    <property type="term" value="F:oxidoreductase activity"/>
    <property type="evidence" value="ECO:0007669"/>
    <property type="project" value="InterPro"/>
</dbReference>
<feature type="region of interest" description="Disordered" evidence="1">
    <location>
        <begin position="405"/>
        <end position="444"/>
    </location>
</feature>
<dbReference type="CDD" id="cd02966">
    <property type="entry name" value="TlpA_like_family"/>
    <property type="match status" value="1"/>
</dbReference>
<feature type="compositionally biased region" description="Polar residues" evidence="1">
    <location>
        <begin position="260"/>
        <end position="272"/>
    </location>
</feature>
<dbReference type="AlphaFoldDB" id="I4C7X8"/>
<evidence type="ECO:0000259" key="2">
    <source>
        <dbReference type="PROSITE" id="PS51352"/>
    </source>
</evidence>
<keyword evidence="4" id="KW-1185">Reference proteome</keyword>
<dbReference type="InterPro" id="IPR050553">
    <property type="entry name" value="Thioredoxin_ResA/DsbE_sf"/>
</dbReference>
<dbReference type="InterPro" id="IPR013766">
    <property type="entry name" value="Thioredoxin_domain"/>
</dbReference>
<organism evidence="3 4">
    <name type="scientific">Desulfomonile tiedjei (strain ATCC 49306 / DSM 6799 / DCB-1)</name>
    <dbReference type="NCBI Taxonomy" id="706587"/>
    <lineage>
        <taxon>Bacteria</taxon>
        <taxon>Pseudomonadati</taxon>
        <taxon>Thermodesulfobacteriota</taxon>
        <taxon>Desulfomonilia</taxon>
        <taxon>Desulfomonilales</taxon>
        <taxon>Desulfomonilaceae</taxon>
        <taxon>Desulfomonile</taxon>
    </lineage>
</organism>
<dbReference type="Proteomes" id="UP000006055">
    <property type="component" value="Chromosome"/>
</dbReference>
<evidence type="ECO:0000313" key="4">
    <source>
        <dbReference type="Proteomes" id="UP000006055"/>
    </source>
</evidence>
<dbReference type="Gene3D" id="3.40.30.10">
    <property type="entry name" value="Glutaredoxin"/>
    <property type="match status" value="1"/>
</dbReference>
<feature type="compositionally biased region" description="Polar residues" evidence="1">
    <location>
        <begin position="410"/>
        <end position="419"/>
    </location>
</feature>
<feature type="region of interest" description="Disordered" evidence="1">
    <location>
        <begin position="250"/>
        <end position="386"/>
    </location>
</feature>
<feature type="compositionally biased region" description="Polar residues" evidence="1">
    <location>
        <begin position="325"/>
        <end position="341"/>
    </location>
</feature>
<dbReference type="KEGG" id="dti:Desti_3004"/>
<dbReference type="HOGENOM" id="CLU_579686_0_0_7"/>
<sequence>MFHRKLFIFCMILSLGTVTGTAIGSRGPDRISNIHIFSRPDPAREMQLQDIHGKSVALSRLRGKIVILNFWKIDCPPCSMEKPVLERIYRKYASRGLEIVAVNLFDHKDDLRAYGQRGRFSFTLAYDPAQQFTTKRFAVGSGTQTTFIVNQHSQAIYEVSGVPTTYVIDRNGKVVANAVGMVNWEDPEESAFLESLLQPGATTVAAESVQSPELPGRHLSGDEVTYPERLAQMESDNADVFQQTQYRDSEPFPPVMAQQGPVQNPTMPSVTGIQPPQSPPPVRVAPPQQDTEKAQGTKRRLSTKQAKTPAPVPSGSRKPVPYQPGTAQNQPPVQTGVQSGSLPPLPAAIPYTPPRGQRPPAPPLVPDANGTVTARIPGGSGTPEYGSSLPPAQPLGGNPIGNFILDSFGHPSQTSQSASPRPIGVAQPPAQERTQQPASQQPAGVIQQIGQDFQNLGAGIRDTFSRIWPGR</sequence>
<dbReference type="InterPro" id="IPR036249">
    <property type="entry name" value="Thioredoxin-like_sf"/>
</dbReference>
<dbReference type="GO" id="GO:0016209">
    <property type="term" value="F:antioxidant activity"/>
    <property type="evidence" value="ECO:0007669"/>
    <property type="project" value="InterPro"/>
</dbReference>
<dbReference type="PROSITE" id="PS51352">
    <property type="entry name" value="THIOREDOXIN_2"/>
    <property type="match status" value="1"/>
</dbReference>
<protein>
    <submittedName>
        <fullName evidence="3">Peroxiredoxin</fullName>
    </submittedName>
</protein>
<dbReference type="PANTHER" id="PTHR42852">
    <property type="entry name" value="THIOL:DISULFIDE INTERCHANGE PROTEIN DSBE"/>
    <property type="match status" value="1"/>
</dbReference>
<dbReference type="OrthoDB" id="9813820at2"/>